<dbReference type="InParanoid" id="A0A7N2KPI6"/>
<dbReference type="Proteomes" id="UP000594261">
    <property type="component" value="Chromosome 1"/>
</dbReference>
<accession>A0A7N2KPI6</accession>
<dbReference type="InterPro" id="IPR002156">
    <property type="entry name" value="RNaseH_domain"/>
</dbReference>
<proteinExistence type="predicted"/>
<evidence type="ECO:0000259" key="2">
    <source>
        <dbReference type="Pfam" id="PF13966"/>
    </source>
</evidence>
<keyword evidence="4" id="KW-1185">Reference proteome</keyword>
<sequence length="212" mass="24584">MAYNLVRPEEEENPVFKGKWIWKIDTLPRICHFLWQCHHNSVPVREVIVSRGLDCEVLYPFGKNEDESIIHMLRDCPFTATFWRKLGVPVSLISSGLDILSWLEANCMYNSLIKANGYPWRSLFTFAIWKSKGCKVNSGSQRNLDQRIYLQHRLHQSIMVEFWALQDGLLLALQLGLARLEVELDAKVVVDLVLSSSVTNRDYFSILNHCRC</sequence>
<feature type="domain" description="RNase H type-1" evidence="1">
    <location>
        <begin position="156"/>
        <end position="211"/>
    </location>
</feature>
<protein>
    <recommendedName>
        <fullName evidence="5">Reverse transcriptase zinc-binding domain-containing protein</fullName>
    </recommendedName>
</protein>
<dbReference type="GO" id="GO:0003676">
    <property type="term" value="F:nucleic acid binding"/>
    <property type="evidence" value="ECO:0007669"/>
    <property type="project" value="InterPro"/>
</dbReference>
<dbReference type="Gramene" id="QL01p031236:mrna">
    <property type="protein sequence ID" value="QL01p031236:mrna"/>
    <property type="gene ID" value="QL01p031236"/>
</dbReference>
<dbReference type="Pfam" id="PF13966">
    <property type="entry name" value="zf-RVT"/>
    <property type="match status" value="1"/>
</dbReference>
<dbReference type="EnsemblPlants" id="QL01p031236:mrna">
    <property type="protein sequence ID" value="QL01p031236:mrna"/>
    <property type="gene ID" value="QL01p031236"/>
</dbReference>
<organism evidence="3 4">
    <name type="scientific">Quercus lobata</name>
    <name type="common">Valley oak</name>
    <dbReference type="NCBI Taxonomy" id="97700"/>
    <lineage>
        <taxon>Eukaryota</taxon>
        <taxon>Viridiplantae</taxon>
        <taxon>Streptophyta</taxon>
        <taxon>Embryophyta</taxon>
        <taxon>Tracheophyta</taxon>
        <taxon>Spermatophyta</taxon>
        <taxon>Magnoliopsida</taxon>
        <taxon>eudicotyledons</taxon>
        <taxon>Gunneridae</taxon>
        <taxon>Pentapetalae</taxon>
        <taxon>rosids</taxon>
        <taxon>fabids</taxon>
        <taxon>Fagales</taxon>
        <taxon>Fagaceae</taxon>
        <taxon>Quercus</taxon>
    </lineage>
</organism>
<name>A0A7N2KPI6_QUELO</name>
<evidence type="ECO:0000313" key="3">
    <source>
        <dbReference type="EnsemblPlants" id="QL01p031236:mrna"/>
    </source>
</evidence>
<dbReference type="GO" id="GO:0004523">
    <property type="term" value="F:RNA-DNA hybrid ribonuclease activity"/>
    <property type="evidence" value="ECO:0007669"/>
    <property type="project" value="InterPro"/>
</dbReference>
<dbReference type="Pfam" id="PF13456">
    <property type="entry name" value="RVT_3"/>
    <property type="match status" value="1"/>
</dbReference>
<dbReference type="AlphaFoldDB" id="A0A7N2KPI6"/>
<dbReference type="InterPro" id="IPR026960">
    <property type="entry name" value="RVT-Znf"/>
</dbReference>
<feature type="domain" description="Reverse transcriptase zinc-binding" evidence="2">
    <location>
        <begin position="2"/>
        <end position="83"/>
    </location>
</feature>
<evidence type="ECO:0008006" key="5">
    <source>
        <dbReference type="Google" id="ProtNLM"/>
    </source>
</evidence>
<evidence type="ECO:0000259" key="1">
    <source>
        <dbReference type="Pfam" id="PF13456"/>
    </source>
</evidence>
<dbReference type="EMBL" id="LRBV02000001">
    <property type="status" value="NOT_ANNOTATED_CDS"/>
    <property type="molecule type" value="Genomic_DNA"/>
</dbReference>
<reference evidence="3" key="2">
    <citation type="submission" date="2021-01" db="UniProtKB">
        <authorList>
            <consortium name="EnsemblPlants"/>
        </authorList>
    </citation>
    <scope>IDENTIFICATION</scope>
</reference>
<reference evidence="3 4" key="1">
    <citation type="journal article" date="2016" name="G3 (Bethesda)">
        <title>First Draft Assembly and Annotation of the Genome of a California Endemic Oak Quercus lobata Nee (Fagaceae).</title>
        <authorList>
            <person name="Sork V.L."/>
            <person name="Fitz-Gibbon S.T."/>
            <person name="Puiu D."/>
            <person name="Crepeau M."/>
            <person name="Gugger P.F."/>
            <person name="Sherman R."/>
            <person name="Stevens K."/>
            <person name="Langley C.H."/>
            <person name="Pellegrini M."/>
            <person name="Salzberg S.L."/>
        </authorList>
    </citation>
    <scope>NUCLEOTIDE SEQUENCE [LARGE SCALE GENOMIC DNA]</scope>
    <source>
        <strain evidence="3 4">cv. SW786</strain>
    </source>
</reference>
<evidence type="ECO:0000313" key="4">
    <source>
        <dbReference type="Proteomes" id="UP000594261"/>
    </source>
</evidence>